<organism evidence="3">
    <name type="scientific">Mycoplasmopsis gallinacea</name>
    <dbReference type="NCBI Taxonomy" id="29556"/>
    <lineage>
        <taxon>Bacteria</taxon>
        <taxon>Bacillati</taxon>
        <taxon>Mycoplasmatota</taxon>
        <taxon>Mycoplasmoidales</taxon>
        <taxon>Metamycoplasmataceae</taxon>
        <taxon>Mycoplasmopsis</taxon>
    </lineage>
</organism>
<dbReference type="PATRIC" id="fig|29556.3.peg.337"/>
<dbReference type="AlphaFoldDB" id="A0A0D5ZJV4"/>
<evidence type="ECO:0000313" key="4">
    <source>
        <dbReference type="Proteomes" id="UP000503310"/>
    </source>
</evidence>
<gene>
    <name evidence="2" type="ORF">GOQ20_00470</name>
    <name evidence="1" type="ORF">VO56_01660</name>
</gene>
<evidence type="ECO:0000313" key="2">
    <source>
        <dbReference type="EMBL" id="QIW61948.1"/>
    </source>
</evidence>
<name>A0A0D5ZJV4_9BACT</name>
<evidence type="ECO:0000313" key="1">
    <source>
        <dbReference type="EMBL" id="AKA49955.1"/>
    </source>
</evidence>
<dbReference type="OrthoDB" id="9995051at2"/>
<dbReference type="Proteomes" id="UP000503310">
    <property type="component" value="Chromosome"/>
</dbReference>
<dbReference type="EMBL" id="CP011021">
    <property type="protein sequence ID" value="AKA49955.1"/>
    <property type="molecule type" value="Genomic_DNA"/>
</dbReference>
<dbReference type="HOGENOM" id="CLU_2143109_0_0_14"/>
<dbReference type="EMBL" id="CP047225">
    <property type="protein sequence ID" value="QIW61948.1"/>
    <property type="molecule type" value="Genomic_DNA"/>
</dbReference>
<reference evidence="2 4" key="2">
    <citation type="submission" date="2019-12" db="EMBL/GenBank/DDBJ databases">
        <title>Sequencing and analysis of the whole genome of Mycoplasma gallinaceum strain Peacock20181011.</title>
        <authorList>
            <person name="Liu X."/>
            <person name="Qin Z."/>
            <person name="Xu H."/>
        </authorList>
    </citation>
    <scope>NUCLEOTIDE SEQUENCE [LARGE SCALE GENOMIC DNA]</scope>
    <source>
        <strain evidence="2 4">Peacock20181011</strain>
    </source>
</reference>
<accession>A0A0D5ZJV4</accession>
<dbReference type="RefSeq" id="WP_129620242.1">
    <property type="nucleotide sequence ID" value="NZ_CP047225.1"/>
</dbReference>
<dbReference type="Proteomes" id="UP000032722">
    <property type="component" value="Chromosome"/>
</dbReference>
<sequence length="112" mass="13735">MDKFLNTLEFSNDGLFFDKQYKETTDFFTDDFIEFKWKPYMSRFYFKPIKVDIKDFSEGFYGDKFTNLWLTYFAVWGIHLDIDGVKNNNYEHVYQQFVNTFASELERQNIKY</sequence>
<dbReference type="KEGG" id="mgb:VO56_01660"/>
<proteinExistence type="predicted"/>
<protein>
    <submittedName>
        <fullName evidence="1">Uncharacterized protein</fullName>
    </submittedName>
</protein>
<reference evidence="1 3" key="1">
    <citation type="journal article" date="2015" name="Genome Announc.">
        <title>Complete Genome Sequence of Mycoplasma meleagridis, a Possible Emerging Pathogen in Chickens.</title>
        <authorList>
            <person name="Abolnik C."/>
        </authorList>
    </citation>
    <scope>NUCLEOTIDE SEQUENCE [LARGE SCALE GENOMIC DNA]</scope>
    <source>
        <strain evidence="1 3">B2096 8B</strain>
    </source>
</reference>
<evidence type="ECO:0000313" key="3">
    <source>
        <dbReference type="Proteomes" id="UP000032722"/>
    </source>
</evidence>